<keyword evidence="2" id="KW-1185">Reference proteome</keyword>
<sequence length="92" mass="10405">MNSARYALRVFGVTDSRKRVINEVAAIDQDDDDDDEDETVGLSVEERYQRKCDFIWCADGGCNVSRRMFQIQMSTARFTSAVMEPVITVDSG</sequence>
<dbReference type="AlphaFoldDB" id="A0AAD3TF89"/>
<dbReference type="EMBL" id="BSYO01000034">
    <property type="protein sequence ID" value="GMH28054.1"/>
    <property type="molecule type" value="Genomic_DNA"/>
</dbReference>
<organism evidence="1 2">
    <name type="scientific">Nepenthes gracilis</name>
    <name type="common">Slender pitcher plant</name>
    <dbReference type="NCBI Taxonomy" id="150966"/>
    <lineage>
        <taxon>Eukaryota</taxon>
        <taxon>Viridiplantae</taxon>
        <taxon>Streptophyta</taxon>
        <taxon>Embryophyta</taxon>
        <taxon>Tracheophyta</taxon>
        <taxon>Spermatophyta</taxon>
        <taxon>Magnoliopsida</taxon>
        <taxon>eudicotyledons</taxon>
        <taxon>Gunneridae</taxon>
        <taxon>Pentapetalae</taxon>
        <taxon>Caryophyllales</taxon>
        <taxon>Nepenthaceae</taxon>
        <taxon>Nepenthes</taxon>
    </lineage>
</organism>
<evidence type="ECO:0000313" key="2">
    <source>
        <dbReference type="Proteomes" id="UP001279734"/>
    </source>
</evidence>
<proteinExistence type="predicted"/>
<reference evidence="1" key="1">
    <citation type="submission" date="2023-05" db="EMBL/GenBank/DDBJ databases">
        <title>Nepenthes gracilis genome sequencing.</title>
        <authorList>
            <person name="Fukushima K."/>
        </authorList>
    </citation>
    <scope>NUCLEOTIDE SEQUENCE</scope>
    <source>
        <strain evidence="1">SING2019-196</strain>
    </source>
</reference>
<gene>
    <name evidence="1" type="ORF">Nepgr_029897</name>
</gene>
<name>A0AAD3TF89_NEPGR</name>
<dbReference type="Proteomes" id="UP001279734">
    <property type="component" value="Unassembled WGS sequence"/>
</dbReference>
<comment type="caution">
    <text evidence="1">The sequence shown here is derived from an EMBL/GenBank/DDBJ whole genome shotgun (WGS) entry which is preliminary data.</text>
</comment>
<evidence type="ECO:0000313" key="1">
    <source>
        <dbReference type="EMBL" id="GMH28054.1"/>
    </source>
</evidence>
<protein>
    <submittedName>
        <fullName evidence="1">Uncharacterized protein</fullName>
    </submittedName>
</protein>
<accession>A0AAD3TF89</accession>